<sequence length="286" mass="31486">MKKLIVIALALIGYLPLSAQTKKKPTNAKPAKQVTETPVNTSLPAMNDVILRTQANVDLLTANMGNNAHERDVNTIIKDIQRYLDSAQGPRTRADVLLTKNYTPLRSFYLTTTNKTTVATAFLYADAPYTYAMHNDGLALHIGAVKSGETYDLGMKTEKGIIRTALLNCLLPSLNAFSEFRDTDIKYVGLSIYYGCSDSREEGKKVTPYTLTLVAPLADVIQYAAGDMTAKNLLASSELYQADAMNRAILNRVYIDINDNSDEVIPRSPARTVIIGPLPDVYMEVK</sequence>
<evidence type="ECO:0000313" key="2">
    <source>
        <dbReference type="EMBL" id="GAA4460115.1"/>
    </source>
</evidence>
<feature type="signal peptide" evidence="1">
    <location>
        <begin position="1"/>
        <end position="19"/>
    </location>
</feature>
<keyword evidence="3" id="KW-1185">Reference proteome</keyword>
<protein>
    <submittedName>
        <fullName evidence="2">Uncharacterized protein</fullName>
    </submittedName>
</protein>
<reference evidence="3" key="1">
    <citation type="journal article" date="2019" name="Int. J. Syst. Evol. Microbiol.">
        <title>The Global Catalogue of Microorganisms (GCM) 10K type strain sequencing project: providing services to taxonomists for standard genome sequencing and annotation.</title>
        <authorList>
            <consortium name="The Broad Institute Genomics Platform"/>
            <consortium name="The Broad Institute Genome Sequencing Center for Infectious Disease"/>
            <person name="Wu L."/>
            <person name="Ma J."/>
        </authorList>
    </citation>
    <scope>NUCLEOTIDE SEQUENCE [LARGE SCALE GENOMIC DNA]</scope>
    <source>
        <strain evidence="3">JCM 32105</strain>
    </source>
</reference>
<dbReference type="EMBL" id="BAABFA010000004">
    <property type="protein sequence ID" value="GAA4460115.1"/>
    <property type="molecule type" value="Genomic_DNA"/>
</dbReference>
<name>A0ABP8N583_9BACT</name>
<proteinExistence type="predicted"/>
<accession>A0ABP8N583</accession>
<dbReference type="RefSeq" id="WP_345077245.1">
    <property type="nucleotide sequence ID" value="NZ_BAABFA010000004.1"/>
</dbReference>
<evidence type="ECO:0000256" key="1">
    <source>
        <dbReference type="SAM" id="SignalP"/>
    </source>
</evidence>
<gene>
    <name evidence="2" type="ORF">GCM10023093_02240</name>
</gene>
<comment type="caution">
    <text evidence="2">The sequence shown here is derived from an EMBL/GenBank/DDBJ whole genome shotgun (WGS) entry which is preliminary data.</text>
</comment>
<feature type="chain" id="PRO_5045864708" evidence="1">
    <location>
        <begin position="20"/>
        <end position="286"/>
    </location>
</feature>
<evidence type="ECO:0000313" key="3">
    <source>
        <dbReference type="Proteomes" id="UP001500067"/>
    </source>
</evidence>
<organism evidence="2 3">
    <name type="scientific">Nemorincola caseinilytica</name>
    <dbReference type="NCBI Taxonomy" id="2054315"/>
    <lineage>
        <taxon>Bacteria</taxon>
        <taxon>Pseudomonadati</taxon>
        <taxon>Bacteroidota</taxon>
        <taxon>Chitinophagia</taxon>
        <taxon>Chitinophagales</taxon>
        <taxon>Chitinophagaceae</taxon>
        <taxon>Nemorincola</taxon>
    </lineage>
</organism>
<dbReference type="Proteomes" id="UP001500067">
    <property type="component" value="Unassembled WGS sequence"/>
</dbReference>
<keyword evidence="1" id="KW-0732">Signal</keyword>